<evidence type="ECO:0000256" key="1">
    <source>
        <dbReference type="ARBA" id="ARBA00010716"/>
    </source>
</evidence>
<reference evidence="14 15" key="1">
    <citation type="submission" date="2019-03" db="EMBL/GenBank/DDBJ databases">
        <title>Genomic Encyclopedia of Type Strains, Phase IV (KMG-IV): sequencing the most valuable type-strain genomes for metagenomic binning, comparative biology and taxonomic classification.</title>
        <authorList>
            <person name="Goeker M."/>
        </authorList>
    </citation>
    <scope>NUCLEOTIDE SEQUENCE [LARGE SCALE GENOMIC DNA]</scope>
    <source>
        <strain evidence="14 15">DSM 102940</strain>
    </source>
</reference>
<evidence type="ECO:0000259" key="13">
    <source>
        <dbReference type="Pfam" id="PF01979"/>
    </source>
</evidence>
<keyword evidence="5 9" id="KW-0378">Hydrolase</keyword>
<comment type="similarity">
    <text evidence="1 9">Belongs to the metallo-dependent hydrolases superfamily. NagA family.</text>
</comment>
<feature type="binding site" evidence="11">
    <location>
        <position position="142"/>
    </location>
    <ligand>
        <name>substrate</name>
    </ligand>
</feature>
<keyword evidence="4 12" id="KW-0479">Metal-binding</keyword>
<dbReference type="RefSeq" id="WP_132244197.1">
    <property type="nucleotide sequence ID" value="NZ_SLWV01000007.1"/>
</dbReference>
<evidence type="ECO:0000313" key="15">
    <source>
        <dbReference type="Proteomes" id="UP000294919"/>
    </source>
</evidence>
<dbReference type="SUPFAM" id="SSF51556">
    <property type="entry name" value="Metallo-dependent hydrolases"/>
    <property type="match status" value="1"/>
</dbReference>
<evidence type="ECO:0000256" key="10">
    <source>
        <dbReference type="PIRSR" id="PIRSR038994-1"/>
    </source>
</evidence>
<dbReference type="InterPro" id="IPR003764">
    <property type="entry name" value="GlcNAc_6-P_deAcase"/>
</dbReference>
<dbReference type="OrthoDB" id="9776488at2"/>
<dbReference type="FunFam" id="3.20.20.140:FF:000004">
    <property type="entry name" value="N-acetylglucosamine-6-phosphate deacetylase"/>
    <property type="match status" value="1"/>
</dbReference>
<comment type="pathway">
    <text evidence="8">Amino-sugar metabolism; N-acetylneuraminate degradation; D-fructose 6-phosphate from N-acetylneuraminate: step 4/5.</text>
</comment>
<comment type="catalytic activity">
    <reaction evidence="7">
        <text>N-acetyl-D-glucosamine 6-phosphate + H2O = D-glucosamine 6-phosphate + acetate</text>
        <dbReference type="Rhea" id="RHEA:22936"/>
        <dbReference type="ChEBI" id="CHEBI:15377"/>
        <dbReference type="ChEBI" id="CHEBI:30089"/>
        <dbReference type="ChEBI" id="CHEBI:57513"/>
        <dbReference type="ChEBI" id="CHEBI:58725"/>
        <dbReference type="EC" id="3.5.1.25"/>
    </reaction>
</comment>
<name>A0A4R2KSZ0_9FIRM</name>
<organism evidence="14 15">
    <name type="scientific">Marinisporobacter balticus</name>
    <dbReference type="NCBI Taxonomy" id="2018667"/>
    <lineage>
        <taxon>Bacteria</taxon>
        <taxon>Bacillati</taxon>
        <taxon>Bacillota</taxon>
        <taxon>Clostridia</taxon>
        <taxon>Peptostreptococcales</taxon>
        <taxon>Thermotaleaceae</taxon>
        <taxon>Marinisporobacter</taxon>
    </lineage>
</organism>
<comment type="caution">
    <text evidence="14">The sequence shown here is derived from an EMBL/GenBank/DDBJ whole genome shotgun (WGS) entry which is preliminary data.</text>
</comment>
<evidence type="ECO:0000256" key="5">
    <source>
        <dbReference type="ARBA" id="ARBA00022801"/>
    </source>
</evidence>
<dbReference type="NCBIfam" id="TIGR00221">
    <property type="entry name" value="nagA"/>
    <property type="match status" value="1"/>
</dbReference>
<dbReference type="InterPro" id="IPR006680">
    <property type="entry name" value="Amidohydro-rel"/>
</dbReference>
<dbReference type="PANTHER" id="PTHR11113">
    <property type="entry name" value="N-ACETYLGLUCOSAMINE-6-PHOSPHATE DEACETYLASE"/>
    <property type="match status" value="1"/>
</dbReference>
<dbReference type="InterPro" id="IPR011059">
    <property type="entry name" value="Metal-dep_hydrolase_composite"/>
</dbReference>
<dbReference type="Proteomes" id="UP000294919">
    <property type="component" value="Unassembled WGS sequence"/>
</dbReference>
<dbReference type="Gene3D" id="3.20.20.140">
    <property type="entry name" value="Metal-dependent hydrolases"/>
    <property type="match status" value="1"/>
</dbReference>
<evidence type="ECO:0000256" key="12">
    <source>
        <dbReference type="PIRSR" id="PIRSR038994-3"/>
    </source>
</evidence>
<dbReference type="SUPFAM" id="SSF51338">
    <property type="entry name" value="Composite domain of metallo-dependent hydrolases"/>
    <property type="match status" value="1"/>
</dbReference>
<feature type="active site" description="Proton donor/acceptor" evidence="10">
    <location>
        <position position="272"/>
    </location>
</feature>
<evidence type="ECO:0000256" key="8">
    <source>
        <dbReference type="ARBA" id="ARBA00060590"/>
    </source>
</evidence>
<feature type="domain" description="Amidohydrolase-related" evidence="13">
    <location>
        <begin position="52"/>
        <end position="377"/>
    </location>
</feature>
<feature type="binding site" evidence="12">
    <location>
        <position position="215"/>
    </location>
    <ligand>
        <name>Zn(2+)</name>
        <dbReference type="ChEBI" id="CHEBI:29105"/>
    </ligand>
</feature>
<dbReference type="CDD" id="cd00854">
    <property type="entry name" value="NagA"/>
    <property type="match status" value="1"/>
</dbReference>
<dbReference type="Gene3D" id="2.30.40.10">
    <property type="entry name" value="Urease, subunit C, domain 1"/>
    <property type="match status" value="1"/>
</dbReference>
<feature type="binding site" evidence="11">
    <location>
        <position position="226"/>
    </location>
    <ligand>
        <name>substrate</name>
    </ligand>
</feature>
<dbReference type="EMBL" id="SLWV01000007">
    <property type="protein sequence ID" value="TCO76904.1"/>
    <property type="molecule type" value="Genomic_DNA"/>
</dbReference>
<evidence type="ECO:0000256" key="2">
    <source>
        <dbReference type="ARBA" id="ARBA00011899"/>
    </source>
</evidence>
<feature type="binding site" evidence="12">
    <location>
        <position position="131"/>
    </location>
    <ligand>
        <name>Zn(2+)</name>
        <dbReference type="ChEBI" id="CHEBI:29105"/>
    </ligand>
</feature>
<evidence type="ECO:0000256" key="6">
    <source>
        <dbReference type="ARBA" id="ARBA00023277"/>
    </source>
</evidence>
<evidence type="ECO:0000256" key="4">
    <source>
        <dbReference type="ARBA" id="ARBA00022723"/>
    </source>
</evidence>
<dbReference type="Pfam" id="PF01979">
    <property type="entry name" value="Amidohydro_1"/>
    <property type="match status" value="1"/>
</dbReference>
<sequence>MKALINGKIIVKDDILNDCVLLYDKKIIGIIKKDALQYVAGVKEVIDAKNHYVSPGFIDLHIHGSAGFDTMDATFEAINNISKSIAKTGVTSFLPTTMTMPIEAITKSLKNIKDCMHKKLDGAKVQGVHLEGPFISKKYKGAQNEKYIMKPDYNFIKPYLELLKIITFAPEEDQRYGFIENTKKHKNIRLSMGHTGATFEEALKAIDKGVTYVTHTFNGMTGLHHRNPGVIGAVFSRDVYCELIADTIHVHKGFFQAFIDINKKERIILITDSMMAGCMKCGKYSLGGQNVIVDAHSARLENGTLAGSILKLNEAIRNIRDNTTYKLNEIINMASLNQARAIGIDDQLGSIEKGKKSDLVIFDQDINILSTIIDGNIAYEVNMDEDYLC</sequence>
<evidence type="ECO:0000313" key="14">
    <source>
        <dbReference type="EMBL" id="TCO76904.1"/>
    </source>
</evidence>
<comment type="cofactor">
    <cofactor evidence="12">
        <name>a divalent metal cation</name>
        <dbReference type="ChEBI" id="CHEBI:60240"/>
    </cofactor>
    <text evidence="12">Binds 1 divalent metal cation per subunit.</text>
</comment>
<evidence type="ECO:0000256" key="3">
    <source>
        <dbReference type="ARBA" id="ARBA00018029"/>
    </source>
</evidence>
<dbReference type="PIRSF" id="PIRSF038994">
    <property type="entry name" value="NagA"/>
    <property type="match status" value="1"/>
</dbReference>
<feature type="binding site" evidence="11">
    <location>
        <position position="249"/>
    </location>
    <ligand>
        <name>substrate</name>
    </ligand>
</feature>
<evidence type="ECO:0000256" key="11">
    <source>
        <dbReference type="PIRSR" id="PIRSR038994-2"/>
    </source>
</evidence>
<evidence type="ECO:0000256" key="7">
    <source>
        <dbReference type="ARBA" id="ARBA00047647"/>
    </source>
</evidence>
<dbReference type="AlphaFoldDB" id="A0A4R2KSZ0"/>
<feature type="binding site" evidence="11">
    <location>
        <begin position="305"/>
        <end position="307"/>
    </location>
    <ligand>
        <name>substrate</name>
    </ligand>
</feature>
<accession>A0A4R2KSZ0</accession>
<protein>
    <recommendedName>
        <fullName evidence="3">N-acetylglucosamine-6-phosphate deacetylase</fullName>
        <ecNumber evidence="2">3.5.1.25</ecNumber>
    </recommendedName>
</protein>
<dbReference type="GO" id="GO:0008448">
    <property type="term" value="F:N-acetylglucosamine-6-phosphate deacetylase activity"/>
    <property type="evidence" value="ECO:0007669"/>
    <property type="project" value="UniProtKB-EC"/>
</dbReference>
<keyword evidence="15" id="KW-1185">Reference proteome</keyword>
<dbReference type="InterPro" id="IPR032466">
    <property type="entry name" value="Metal_Hydrolase"/>
</dbReference>
<dbReference type="GO" id="GO:0046872">
    <property type="term" value="F:metal ion binding"/>
    <property type="evidence" value="ECO:0007669"/>
    <property type="project" value="UniProtKB-KW"/>
</dbReference>
<proteinExistence type="inferred from homology"/>
<keyword evidence="6 9" id="KW-0119">Carbohydrate metabolism</keyword>
<dbReference type="EC" id="3.5.1.25" evidence="2"/>
<dbReference type="GO" id="GO:0006046">
    <property type="term" value="P:N-acetylglucosamine catabolic process"/>
    <property type="evidence" value="ECO:0007669"/>
    <property type="project" value="TreeGrafter"/>
</dbReference>
<dbReference type="PANTHER" id="PTHR11113:SF14">
    <property type="entry name" value="N-ACETYLGLUCOSAMINE-6-PHOSPHATE DEACETYLASE"/>
    <property type="match status" value="1"/>
</dbReference>
<feature type="binding site" evidence="11">
    <location>
        <begin position="218"/>
        <end position="219"/>
    </location>
    <ligand>
        <name>substrate</name>
    </ligand>
</feature>
<gene>
    <name evidence="14" type="ORF">EV214_10761</name>
</gene>
<evidence type="ECO:0000256" key="9">
    <source>
        <dbReference type="PIRNR" id="PIRNR038994"/>
    </source>
</evidence>
<feature type="binding site" evidence="12">
    <location>
        <position position="194"/>
    </location>
    <ligand>
        <name>Zn(2+)</name>
        <dbReference type="ChEBI" id="CHEBI:29105"/>
    </ligand>
</feature>